<dbReference type="GO" id="GO:0006357">
    <property type="term" value="P:regulation of transcription by RNA polymerase II"/>
    <property type="evidence" value="ECO:0007669"/>
    <property type="project" value="TreeGrafter"/>
</dbReference>
<evidence type="ECO:0000256" key="2">
    <source>
        <dbReference type="ARBA" id="ARBA00007117"/>
    </source>
</evidence>
<dbReference type="InterPro" id="IPR012423">
    <property type="entry name" value="Eaf7/MRGBP"/>
</dbReference>
<accession>A0A1Q3F093</accession>
<evidence type="ECO:0000313" key="8">
    <source>
        <dbReference type="EMBL" id="JAV20972.1"/>
    </source>
</evidence>
<evidence type="ECO:0000256" key="5">
    <source>
        <dbReference type="ARBA" id="ARBA00023163"/>
    </source>
</evidence>
<organism evidence="8">
    <name type="scientific">Culex tarsalis</name>
    <name type="common">Encephalitis mosquito</name>
    <dbReference type="NCBI Taxonomy" id="7177"/>
    <lineage>
        <taxon>Eukaryota</taxon>
        <taxon>Metazoa</taxon>
        <taxon>Ecdysozoa</taxon>
        <taxon>Arthropoda</taxon>
        <taxon>Hexapoda</taxon>
        <taxon>Insecta</taxon>
        <taxon>Pterygota</taxon>
        <taxon>Neoptera</taxon>
        <taxon>Endopterygota</taxon>
        <taxon>Diptera</taxon>
        <taxon>Nematocera</taxon>
        <taxon>Culicoidea</taxon>
        <taxon>Culicidae</taxon>
        <taxon>Culicinae</taxon>
        <taxon>Culicini</taxon>
        <taxon>Culex</taxon>
        <taxon>Culex</taxon>
    </lineage>
</organism>
<evidence type="ECO:0000256" key="3">
    <source>
        <dbReference type="ARBA" id="ARBA00022853"/>
    </source>
</evidence>
<keyword evidence="5" id="KW-0804">Transcription</keyword>
<name>A0A1Q3F093_CULTA</name>
<dbReference type="EMBL" id="GFDL01014073">
    <property type="protein sequence ID" value="JAV20972.1"/>
    <property type="molecule type" value="Transcribed_RNA"/>
</dbReference>
<reference evidence="8" key="1">
    <citation type="submission" date="2017-01" db="EMBL/GenBank/DDBJ databases">
        <title>A deep insight into the sialotranscriptome of adult male and female Cluex tarsalis mosquitoes.</title>
        <authorList>
            <person name="Ribeiro J.M."/>
            <person name="Moreira F."/>
            <person name="Bernard K.A."/>
            <person name="Calvo E."/>
        </authorList>
    </citation>
    <scope>NUCLEOTIDE SEQUENCE</scope>
    <source>
        <strain evidence="8">Kern County</strain>
        <tissue evidence="8">Salivary glands</tissue>
    </source>
</reference>
<dbReference type="GO" id="GO:0006325">
    <property type="term" value="P:chromatin organization"/>
    <property type="evidence" value="ECO:0007669"/>
    <property type="project" value="UniProtKB-KW"/>
</dbReference>
<dbReference type="AlphaFoldDB" id="A0A1Q3F093"/>
<feature type="compositionally biased region" description="Basic and acidic residues" evidence="7">
    <location>
        <begin position="111"/>
        <end position="150"/>
    </location>
</feature>
<dbReference type="Pfam" id="PF07904">
    <property type="entry name" value="Eaf7"/>
    <property type="match status" value="1"/>
</dbReference>
<evidence type="ECO:0000256" key="6">
    <source>
        <dbReference type="ARBA" id="ARBA00023242"/>
    </source>
</evidence>
<dbReference type="PANTHER" id="PTHR13581">
    <property type="entry name" value="MRG-BINDING PROTEIN"/>
    <property type="match status" value="1"/>
</dbReference>
<dbReference type="PANTHER" id="PTHR13581:SF5">
    <property type="entry name" value="MRG_MORF4L-BINDING PROTEIN"/>
    <property type="match status" value="1"/>
</dbReference>
<sequence length="196" mass="22201">MATLKEKTDNEAFEWSPEDEIQLFFAMDGLRPVGINRHFFIACVVERLSKALNREVSSESVWSHLRTMYNLQALDEQDPLPFPNEETEFSLPETEYSLEKKRKSIEEQPAEDGKKAEAKPDSAVKVAAKDKEPVDKEKDKPVEKEKEVKPSKTAPPIDSTPKRPPKRTRGSLSLEPNASSPASTPPNVQSTKRRRI</sequence>
<keyword evidence="6" id="KW-0539">Nucleus</keyword>
<feature type="region of interest" description="Disordered" evidence="7">
    <location>
        <begin position="77"/>
        <end position="196"/>
    </location>
</feature>
<evidence type="ECO:0000256" key="4">
    <source>
        <dbReference type="ARBA" id="ARBA00023015"/>
    </source>
</evidence>
<keyword evidence="3" id="KW-0156">Chromatin regulator</keyword>
<keyword evidence="4" id="KW-0805">Transcription regulation</keyword>
<proteinExistence type="inferred from homology"/>
<protein>
    <submittedName>
        <fullName evidence="8">Putative mrg-binding protein</fullName>
    </submittedName>
</protein>
<evidence type="ECO:0000256" key="7">
    <source>
        <dbReference type="SAM" id="MobiDB-lite"/>
    </source>
</evidence>
<evidence type="ECO:0000256" key="1">
    <source>
        <dbReference type="ARBA" id="ARBA00004123"/>
    </source>
</evidence>
<dbReference type="GO" id="GO:0035267">
    <property type="term" value="C:NuA4 histone acetyltransferase complex"/>
    <property type="evidence" value="ECO:0007669"/>
    <property type="project" value="TreeGrafter"/>
</dbReference>
<comment type="subcellular location">
    <subcellularLocation>
        <location evidence="1">Nucleus</location>
    </subcellularLocation>
</comment>
<feature type="compositionally biased region" description="Low complexity" evidence="7">
    <location>
        <begin position="176"/>
        <end position="187"/>
    </location>
</feature>
<dbReference type="GO" id="GO:0005634">
    <property type="term" value="C:nucleus"/>
    <property type="evidence" value="ECO:0007669"/>
    <property type="project" value="UniProtKB-SubCell"/>
</dbReference>
<comment type="similarity">
    <text evidence="2">Belongs to the EAF7 family.</text>
</comment>